<accession>A0AAV2BDU7</accession>
<organism evidence="1 2">
    <name type="scientific">Larinioides sclopetarius</name>
    <dbReference type="NCBI Taxonomy" id="280406"/>
    <lineage>
        <taxon>Eukaryota</taxon>
        <taxon>Metazoa</taxon>
        <taxon>Ecdysozoa</taxon>
        <taxon>Arthropoda</taxon>
        <taxon>Chelicerata</taxon>
        <taxon>Arachnida</taxon>
        <taxon>Araneae</taxon>
        <taxon>Araneomorphae</taxon>
        <taxon>Entelegynae</taxon>
        <taxon>Araneoidea</taxon>
        <taxon>Araneidae</taxon>
        <taxon>Larinioides</taxon>
    </lineage>
</organism>
<dbReference type="Proteomes" id="UP001497382">
    <property type="component" value="Unassembled WGS sequence"/>
</dbReference>
<protein>
    <submittedName>
        <fullName evidence="1">Uncharacterized protein</fullName>
    </submittedName>
</protein>
<keyword evidence="2" id="KW-1185">Reference proteome</keyword>
<evidence type="ECO:0000313" key="2">
    <source>
        <dbReference type="Proteomes" id="UP001497382"/>
    </source>
</evidence>
<evidence type="ECO:0000313" key="1">
    <source>
        <dbReference type="EMBL" id="CAL1294341.1"/>
    </source>
</evidence>
<comment type="caution">
    <text evidence="1">The sequence shown here is derived from an EMBL/GenBank/DDBJ whole genome shotgun (WGS) entry which is preliminary data.</text>
</comment>
<dbReference type="EMBL" id="CAXIEN010000343">
    <property type="protein sequence ID" value="CAL1294341.1"/>
    <property type="molecule type" value="Genomic_DNA"/>
</dbReference>
<reference evidence="1 2" key="1">
    <citation type="submission" date="2024-04" db="EMBL/GenBank/DDBJ databases">
        <authorList>
            <person name="Rising A."/>
            <person name="Reimegard J."/>
            <person name="Sonavane S."/>
            <person name="Akerstrom W."/>
            <person name="Nylinder S."/>
            <person name="Hedman E."/>
            <person name="Kallberg Y."/>
        </authorList>
    </citation>
    <scope>NUCLEOTIDE SEQUENCE [LARGE SCALE GENOMIC DNA]</scope>
</reference>
<dbReference type="AlphaFoldDB" id="A0AAV2BDU7"/>
<name>A0AAV2BDU7_9ARAC</name>
<proteinExistence type="predicted"/>
<sequence length="62" mass="7109">MSSEDDNPKIGEACRLRHADDCTICKSASWKFLRHTHLLRDHETLCALAHAPIRFDFTKIGE</sequence>
<gene>
    <name evidence="1" type="ORF">LARSCL_LOCUS18651</name>
</gene>